<organism evidence="8 9">
    <name type="scientific">Maricaulis virginensis</name>
    <dbReference type="NCBI Taxonomy" id="144022"/>
    <lineage>
        <taxon>Bacteria</taxon>
        <taxon>Pseudomonadati</taxon>
        <taxon>Pseudomonadota</taxon>
        <taxon>Alphaproteobacteria</taxon>
        <taxon>Maricaulales</taxon>
        <taxon>Maricaulaceae</taxon>
        <taxon>Maricaulis</taxon>
    </lineage>
</organism>
<dbReference type="InterPro" id="IPR013325">
    <property type="entry name" value="RNA_pol_sigma_r2"/>
</dbReference>
<evidence type="ECO:0000256" key="5">
    <source>
        <dbReference type="ARBA" id="ARBA00023163"/>
    </source>
</evidence>
<name>A0A9W6MQ81_9PROT</name>
<evidence type="ECO:0000313" key="8">
    <source>
        <dbReference type="EMBL" id="GLK53937.1"/>
    </source>
</evidence>
<accession>A0A9W6MQ81</accession>
<gene>
    <name evidence="8" type="primary">SigD</name>
    <name evidence="8" type="ORF">GCM10017621_34450</name>
</gene>
<dbReference type="GO" id="GO:0016987">
    <property type="term" value="F:sigma factor activity"/>
    <property type="evidence" value="ECO:0007669"/>
    <property type="project" value="UniProtKB-KW"/>
</dbReference>
<dbReference type="Gene3D" id="1.10.1740.10">
    <property type="match status" value="1"/>
</dbReference>
<evidence type="ECO:0000256" key="1">
    <source>
        <dbReference type="ARBA" id="ARBA00010641"/>
    </source>
</evidence>
<keyword evidence="5" id="KW-0804">Transcription</keyword>
<evidence type="ECO:0000256" key="4">
    <source>
        <dbReference type="ARBA" id="ARBA00023125"/>
    </source>
</evidence>
<sequence>MKMVETEAILRELMIASQAGSASEYRRLLEALKIRLDIFFRRRLADPSAAEDLVQEALMTIHVKRDTYDPAQPFTAWAYAIARYKLVDHFRRNRIRAHVPIDEVDFLGEADTGFAAAEARLDVERMMETLPEGQANALRLTKLDELSVAEAAEKSRSGISAIKVNVHRGLKALMARRGDQEN</sequence>
<comment type="caution">
    <text evidence="8">The sequence shown here is derived from an EMBL/GenBank/DDBJ whole genome shotgun (WGS) entry which is preliminary data.</text>
</comment>
<dbReference type="InterPro" id="IPR014284">
    <property type="entry name" value="RNA_pol_sigma-70_dom"/>
</dbReference>
<dbReference type="GO" id="GO:0006352">
    <property type="term" value="P:DNA-templated transcription initiation"/>
    <property type="evidence" value="ECO:0007669"/>
    <property type="project" value="InterPro"/>
</dbReference>
<keyword evidence="2" id="KW-0805">Transcription regulation</keyword>
<keyword evidence="9" id="KW-1185">Reference proteome</keyword>
<dbReference type="Proteomes" id="UP001143486">
    <property type="component" value="Unassembled WGS sequence"/>
</dbReference>
<comment type="similarity">
    <text evidence="1">Belongs to the sigma-70 factor family. ECF subfamily.</text>
</comment>
<dbReference type="Gene3D" id="1.10.10.10">
    <property type="entry name" value="Winged helix-like DNA-binding domain superfamily/Winged helix DNA-binding domain"/>
    <property type="match status" value="1"/>
</dbReference>
<dbReference type="PANTHER" id="PTHR43133">
    <property type="entry name" value="RNA POLYMERASE ECF-TYPE SIGMA FACTO"/>
    <property type="match status" value="1"/>
</dbReference>
<dbReference type="InterPro" id="IPR013249">
    <property type="entry name" value="RNA_pol_sigma70_r4_t2"/>
</dbReference>
<reference evidence="8" key="2">
    <citation type="submission" date="2023-01" db="EMBL/GenBank/DDBJ databases">
        <authorList>
            <person name="Sun Q."/>
            <person name="Evtushenko L."/>
        </authorList>
    </citation>
    <scope>NUCLEOTIDE SEQUENCE</scope>
    <source>
        <strain evidence="8">VKM B-1513</strain>
    </source>
</reference>
<dbReference type="EMBL" id="BSFE01000016">
    <property type="protein sequence ID" value="GLK53937.1"/>
    <property type="molecule type" value="Genomic_DNA"/>
</dbReference>
<evidence type="ECO:0000259" key="6">
    <source>
        <dbReference type="Pfam" id="PF04542"/>
    </source>
</evidence>
<feature type="domain" description="RNA polymerase sigma factor 70 region 4 type 2" evidence="7">
    <location>
        <begin position="121"/>
        <end position="173"/>
    </location>
</feature>
<evidence type="ECO:0000256" key="2">
    <source>
        <dbReference type="ARBA" id="ARBA00023015"/>
    </source>
</evidence>
<dbReference type="NCBIfam" id="NF009191">
    <property type="entry name" value="PRK12539.1"/>
    <property type="match status" value="1"/>
</dbReference>
<evidence type="ECO:0000256" key="3">
    <source>
        <dbReference type="ARBA" id="ARBA00023082"/>
    </source>
</evidence>
<evidence type="ECO:0000313" key="9">
    <source>
        <dbReference type="Proteomes" id="UP001143486"/>
    </source>
</evidence>
<dbReference type="InterPro" id="IPR013324">
    <property type="entry name" value="RNA_pol_sigma_r3/r4-like"/>
</dbReference>
<proteinExistence type="inferred from homology"/>
<reference evidence="8" key="1">
    <citation type="journal article" date="2014" name="Int. J. Syst. Evol. Microbiol.">
        <title>Complete genome sequence of Corynebacterium casei LMG S-19264T (=DSM 44701T), isolated from a smear-ripened cheese.</title>
        <authorList>
            <consortium name="US DOE Joint Genome Institute (JGI-PGF)"/>
            <person name="Walter F."/>
            <person name="Albersmeier A."/>
            <person name="Kalinowski J."/>
            <person name="Ruckert C."/>
        </authorList>
    </citation>
    <scope>NUCLEOTIDE SEQUENCE</scope>
    <source>
        <strain evidence="8">VKM B-1513</strain>
    </source>
</reference>
<evidence type="ECO:0000259" key="7">
    <source>
        <dbReference type="Pfam" id="PF08281"/>
    </source>
</evidence>
<dbReference type="AlphaFoldDB" id="A0A9W6MQ81"/>
<dbReference type="Pfam" id="PF04542">
    <property type="entry name" value="Sigma70_r2"/>
    <property type="match status" value="1"/>
</dbReference>
<dbReference type="InterPro" id="IPR007627">
    <property type="entry name" value="RNA_pol_sigma70_r2"/>
</dbReference>
<dbReference type="PANTHER" id="PTHR43133:SF58">
    <property type="entry name" value="ECF RNA POLYMERASE SIGMA FACTOR SIGD"/>
    <property type="match status" value="1"/>
</dbReference>
<dbReference type="RefSeq" id="WP_271188272.1">
    <property type="nucleotide sequence ID" value="NZ_BSFE01000016.1"/>
</dbReference>
<keyword evidence="4" id="KW-0238">DNA-binding</keyword>
<dbReference type="InterPro" id="IPR036388">
    <property type="entry name" value="WH-like_DNA-bd_sf"/>
</dbReference>
<dbReference type="InterPro" id="IPR039425">
    <property type="entry name" value="RNA_pol_sigma-70-like"/>
</dbReference>
<keyword evidence="3" id="KW-0731">Sigma factor</keyword>
<feature type="domain" description="RNA polymerase sigma-70 region 2" evidence="6">
    <location>
        <begin position="39"/>
        <end position="94"/>
    </location>
</feature>
<protein>
    <submittedName>
        <fullName evidence="8">RNA polymerase sigma factor</fullName>
    </submittedName>
</protein>
<dbReference type="GO" id="GO:0003677">
    <property type="term" value="F:DNA binding"/>
    <property type="evidence" value="ECO:0007669"/>
    <property type="project" value="UniProtKB-KW"/>
</dbReference>
<dbReference type="NCBIfam" id="TIGR02937">
    <property type="entry name" value="sigma70-ECF"/>
    <property type="match status" value="1"/>
</dbReference>
<dbReference type="Pfam" id="PF08281">
    <property type="entry name" value="Sigma70_r4_2"/>
    <property type="match status" value="1"/>
</dbReference>
<dbReference type="SUPFAM" id="SSF88659">
    <property type="entry name" value="Sigma3 and sigma4 domains of RNA polymerase sigma factors"/>
    <property type="match status" value="1"/>
</dbReference>
<dbReference type="SUPFAM" id="SSF88946">
    <property type="entry name" value="Sigma2 domain of RNA polymerase sigma factors"/>
    <property type="match status" value="1"/>
</dbReference>